<dbReference type="EMBL" id="OFSM01000023">
    <property type="protein sequence ID" value="SOY31248.1"/>
    <property type="molecule type" value="Genomic_DNA"/>
</dbReference>
<dbReference type="Proteomes" id="UP000236311">
    <property type="component" value="Unassembled WGS sequence"/>
</dbReference>
<protein>
    <submittedName>
        <fullName evidence="1">Uncharacterized protein</fullName>
    </submittedName>
</protein>
<organism evidence="1 2">
    <name type="scientific">Acetatifactor muris</name>
    <dbReference type="NCBI Taxonomy" id="879566"/>
    <lineage>
        <taxon>Bacteria</taxon>
        <taxon>Bacillati</taxon>
        <taxon>Bacillota</taxon>
        <taxon>Clostridia</taxon>
        <taxon>Lachnospirales</taxon>
        <taxon>Lachnospiraceae</taxon>
        <taxon>Acetatifactor</taxon>
    </lineage>
</organism>
<name>A0A2K4ZL90_9FIRM</name>
<proteinExistence type="predicted"/>
<gene>
    <name evidence="1" type="ORF">AMURIS_03984</name>
</gene>
<dbReference type="AlphaFoldDB" id="A0A2K4ZL90"/>
<accession>A0A2K4ZL90</accession>
<keyword evidence="2" id="KW-1185">Reference proteome</keyword>
<evidence type="ECO:0000313" key="2">
    <source>
        <dbReference type="Proteomes" id="UP000236311"/>
    </source>
</evidence>
<evidence type="ECO:0000313" key="1">
    <source>
        <dbReference type="EMBL" id="SOY31248.1"/>
    </source>
</evidence>
<reference evidence="1 2" key="1">
    <citation type="submission" date="2018-01" db="EMBL/GenBank/DDBJ databases">
        <authorList>
            <person name="Gaut B.S."/>
            <person name="Morton B.R."/>
            <person name="Clegg M.T."/>
            <person name="Duvall M.R."/>
        </authorList>
    </citation>
    <scope>NUCLEOTIDE SEQUENCE [LARGE SCALE GENOMIC DNA]</scope>
    <source>
        <strain evidence="1">GP69</strain>
    </source>
</reference>
<dbReference type="RefSeq" id="WP_103241250.1">
    <property type="nucleotide sequence ID" value="NZ_JANJZD010000021.1"/>
</dbReference>
<sequence>MSERWTEIKQIDDDIYANRQGRKRTQNEIDLLQGKLKNFDKEYVSLRSHKQFLGKEIYGNPSVRSALVKSGLECNNSRVREAAQRLQEQDVDVKWDMGVKEELINICVYIDMGVTKISNWNISNILYKIGKFGYEEIENYEE</sequence>